<reference evidence="1" key="1">
    <citation type="submission" date="2015-06" db="UniProtKB">
        <authorList>
            <consortium name="EnsemblPlants"/>
        </authorList>
    </citation>
    <scope>IDENTIFICATION</scope>
</reference>
<protein>
    <submittedName>
        <fullName evidence="1">Uncharacterized protein</fullName>
    </submittedName>
</protein>
<dbReference type="AlphaFoldDB" id="M8C978"/>
<evidence type="ECO:0000313" key="1">
    <source>
        <dbReference type="EnsemblPlants" id="EMT11683"/>
    </source>
</evidence>
<name>M8C978_AEGTA</name>
<accession>M8C978</accession>
<proteinExistence type="predicted"/>
<dbReference type="EnsemblPlants" id="EMT11683">
    <property type="protein sequence ID" value="EMT11683"/>
    <property type="gene ID" value="F775_31131"/>
</dbReference>
<sequence length="174" mass="19577">MPRGSPAVPALRSSGAIRCGGVKHQAPVRMATSVTAATASAPYPQCSWATQRRGPRPLLEDRRRLTRPCTWRHATEREDMHASAREKAYGTFSVDNGHPRHEHGRWYLRHQQRSTSDIPKHLVDLCMQSIAKGKSGQKSHGNQCEAYFTEHRDDFPMVESFLNVPQNVGNQEHA</sequence>
<organism evidence="1">
    <name type="scientific">Aegilops tauschii</name>
    <name type="common">Tausch's goatgrass</name>
    <name type="synonym">Aegilops squarrosa</name>
    <dbReference type="NCBI Taxonomy" id="37682"/>
    <lineage>
        <taxon>Eukaryota</taxon>
        <taxon>Viridiplantae</taxon>
        <taxon>Streptophyta</taxon>
        <taxon>Embryophyta</taxon>
        <taxon>Tracheophyta</taxon>
        <taxon>Spermatophyta</taxon>
        <taxon>Magnoliopsida</taxon>
        <taxon>Liliopsida</taxon>
        <taxon>Poales</taxon>
        <taxon>Poaceae</taxon>
        <taxon>BOP clade</taxon>
        <taxon>Pooideae</taxon>
        <taxon>Triticodae</taxon>
        <taxon>Triticeae</taxon>
        <taxon>Triticinae</taxon>
        <taxon>Aegilops</taxon>
    </lineage>
</organism>